<feature type="domain" description="Quinolinate phosphoribosyl transferase C-terminal" evidence="12">
    <location>
        <begin position="112"/>
        <end position="279"/>
    </location>
</feature>
<evidence type="ECO:0000256" key="4">
    <source>
        <dbReference type="ARBA" id="ARBA00011218"/>
    </source>
</evidence>
<dbReference type="EMBL" id="UOFL01000034">
    <property type="protein sequence ID" value="VAW71994.1"/>
    <property type="molecule type" value="Genomic_DNA"/>
</dbReference>
<dbReference type="Gene3D" id="3.20.20.70">
    <property type="entry name" value="Aldolase class I"/>
    <property type="match status" value="1"/>
</dbReference>
<dbReference type="PANTHER" id="PTHR32179">
    <property type="entry name" value="NICOTINATE-NUCLEOTIDE PYROPHOSPHORYLASE [CARBOXYLATING]"/>
    <property type="match status" value="1"/>
</dbReference>
<evidence type="ECO:0000313" key="14">
    <source>
        <dbReference type="EMBL" id="VAW71994.1"/>
    </source>
</evidence>
<dbReference type="GO" id="GO:0009435">
    <property type="term" value="P:NAD+ biosynthetic process"/>
    <property type="evidence" value="ECO:0007669"/>
    <property type="project" value="UniProtKB-UniPathway"/>
</dbReference>
<dbReference type="PANTHER" id="PTHR32179:SF3">
    <property type="entry name" value="NICOTINATE-NUCLEOTIDE PYROPHOSPHORYLASE [CARBOXYLATING]"/>
    <property type="match status" value="1"/>
</dbReference>
<dbReference type="SUPFAM" id="SSF51690">
    <property type="entry name" value="Nicotinate/Quinolinate PRTase C-terminal domain-like"/>
    <property type="match status" value="1"/>
</dbReference>
<dbReference type="Pfam" id="PF02749">
    <property type="entry name" value="QRPTase_N"/>
    <property type="match status" value="1"/>
</dbReference>
<keyword evidence="7 14" id="KW-0328">Glycosyltransferase</keyword>
<dbReference type="GO" id="GO:0004514">
    <property type="term" value="F:nicotinate-nucleotide diphosphorylase (carboxylating) activity"/>
    <property type="evidence" value="ECO:0007669"/>
    <property type="project" value="UniProtKB-EC"/>
</dbReference>
<dbReference type="FunFam" id="3.90.1170.20:FF:000001">
    <property type="entry name" value="Nicotinate-nucleotide diphosphorylase (Carboxylating)"/>
    <property type="match status" value="1"/>
</dbReference>
<comment type="pathway">
    <text evidence="2">Cofactor biosynthesis; NAD(+) biosynthesis; nicotinate D-ribonucleotide from quinolinate: step 1/1.</text>
</comment>
<dbReference type="InterPro" id="IPR036068">
    <property type="entry name" value="Nicotinate_pribotase-like_C"/>
</dbReference>
<keyword evidence="8 14" id="KW-0808">Transferase</keyword>
<evidence type="ECO:0000256" key="1">
    <source>
        <dbReference type="ARBA" id="ARBA00003237"/>
    </source>
</evidence>
<dbReference type="EC" id="2.4.2.19" evidence="5"/>
<dbReference type="InterPro" id="IPR022412">
    <property type="entry name" value="Quinolinate_PRibosylTrfase_N"/>
</dbReference>
<evidence type="ECO:0000256" key="3">
    <source>
        <dbReference type="ARBA" id="ARBA00009400"/>
    </source>
</evidence>
<dbReference type="Gene3D" id="3.90.1170.20">
    <property type="entry name" value="Quinolinate phosphoribosyl transferase, N-terminal domain"/>
    <property type="match status" value="1"/>
</dbReference>
<accession>A0A3B0YT00</accession>
<dbReference type="GO" id="GO:0005737">
    <property type="term" value="C:cytoplasm"/>
    <property type="evidence" value="ECO:0007669"/>
    <property type="project" value="TreeGrafter"/>
</dbReference>
<dbReference type="InterPro" id="IPR037128">
    <property type="entry name" value="Quinolinate_PRibosylTase_N_sf"/>
</dbReference>
<evidence type="ECO:0000259" key="13">
    <source>
        <dbReference type="Pfam" id="PF02749"/>
    </source>
</evidence>
<dbReference type="GO" id="GO:0034213">
    <property type="term" value="P:quinolinate catabolic process"/>
    <property type="evidence" value="ECO:0007669"/>
    <property type="project" value="TreeGrafter"/>
</dbReference>
<reference evidence="14" key="1">
    <citation type="submission" date="2018-06" db="EMBL/GenBank/DDBJ databases">
        <authorList>
            <person name="Zhirakovskaya E."/>
        </authorList>
    </citation>
    <scope>NUCLEOTIDE SEQUENCE</scope>
</reference>
<dbReference type="CDD" id="cd01572">
    <property type="entry name" value="QPRTase"/>
    <property type="match status" value="1"/>
</dbReference>
<evidence type="ECO:0000259" key="12">
    <source>
        <dbReference type="Pfam" id="PF01729"/>
    </source>
</evidence>
<comment type="subunit">
    <text evidence="4">Hexamer formed by 3 homodimers.</text>
</comment>
<gene>
    <name evidence="14" type="ORF">MNBD_GAMMA12-2996</name>
</gene>
<dbReference type="NCBIfam" id="TIGR00078">
    <property type="entry name" value="nadC"/>
    <property type="match status" value="1"/>
</dbReference>
<dbReference type="PIRSF" id="PIRSF006250">
    <property type="entry name" value="NadC_ModD"/>
    <property type="match status" value="1"/>
</dbReference>
<name>A0A3B0YT00_9ZZZZ</name>
<evidence type="ECO:0000256" key="6">
    <source>
        <dbReference type="ARBA" id="ARBA00022642"/>
    </source>
</evidence>
<evidence type="ECO:0000256" key="2">
    <source>
        <dbReference type="ARBA" id="ARBA00004893"/>
    </source>
</evidence>
<protein>
    <recommendedName>
        <fullName evidence="11">Probable nicotinate-nucleotide pyrophosphorylase [carboxylating]</fullName>
        <ecNumber evidence="5">2.4.2.19</ecNumber>
    </recommendedName>
    <alternativeName>
        <fullName evidence="9">Quinolinate phosphoribosyltransferase [decarboxylating]</fullName>
    </alternativeName>
</protein>
<proteinExistence type="inferred from homology"/>
<dbReference type="InterPro" id="IPR002638">
    <property type="entry name" value="Quinolinate_PRibosylTrfase_C"/>
</dbReference>
<feature type="domain" description="Quinolinate phosphoribosyl transferase N-terminal" evidence="13">
    <location>
        <begin position="25"/>
        <end position="109"/>
    </location>
</feature>
<dbReference type="AlphaFoldDB" id="A0A3B0YT00"/>
<sequence length="282" mass="30562">MPITAPYHITSSVTLALAEDIGDGDVTAQLIDAQHHSHATLICREAGTLCGTEWFNQSFLQLDHSTKIKWNFSDGDLLKENDILCTVMGNTRVLLTAERTALNFLQTLSGTASLSAYYSKLIASTKTKILDTRKTIPGLRLAQKYAVKCGGGYNHRIGLYDAILIKENHIIAAGSIHNATATMRQLHPSLSIETEVESLSEFEQAIAARVDRVLLDNFTTEQLAQAVAINNSLGQDSIQLEASGGVTDKTILAIAETGVDFISVGAITKHLQALDLSLRIND</sequence>
<dbReference type="UniPathway" id="UPA00253">
    <property type="reaction ID" value="UER00331"/>
</dbReference>
<evidence type="ECO:0000256" key="10">
    <source>
        <dbReference type="ARBA" id="ARBA00047445"/>
    </source>
</evidence>
<organism evidence="14">
    <name type="scientific">hydrothermal vent metagenome</name>
    <dbReference type="NCBI Taxonomy" id="652676"/>
    <lineage>
        <taxon>unclassified sequences</taxon>
        <taxon>metagenomes</taxon>
        <taxon>ecological metagenomes</taxon>
    </lineage>
</organism>
<dbReference type="InterPro" id="IPR004393">
    <property type="entry name" value="NadC"/>
</dbReference>
<comment type="catalytic activity">
    <reaction evidence="10">
        <text>nicotinate beta-D-ribonucleotide + CO2 + diphosphate = quinolinate + 5-phospho-alpha-D-ribose 1-diphosphate + 2 H(+)</text>
        <dbReference type="Rhea" id="RHEA:12733"/>
        <dbReference type="ChEBI" id="CHEBI:15378"/>
        <dbReference type="ChEBI" id="CHEBI:16526"/>
        <dbReference type="ChEBI" id="CHEBI:29959"/>
        <dbReference type="ChEBI" id="CHEBI:33019"/>
        <dbReference type="ChEBI" id="CHEBI:57502"/>
        <dbReference type="ChEBI" id="CHEBI:58017"/>
        <dbReference type="EC" id="2.4.2.19"/>
    </reaction>
</comment>
<dbReference type="InterPro" id="IPR027277">
    <property type="entry name" value="NadC/ModD"/>
</dbReference>
<dbReference type="InterPro" id="IPR013785">
    <property type="entry name" value="Aldolase_TIM"/>
</dbReference>
<dbReference type="FunFam" id="3.20.20.70:FF:000030">
    <property type="entry name" value="Nicotinate-nucleotide pyrophosphorylase, carboxylating"/>
    <property type="match status" value="1"/>
</dbReference>
<comment type="function">
    <text evidence="1">Involved in the catabolism of quinolinic acid (QA).</text>
</comment>
<dbReference type="Pfam" id="PF01729">
    <property type="entry name" value="QRPTase_C"/>
    <property type="match status" value="1"/>
</dbReference>
<evidence type="ECO:0000256" key="8">
    <source>
        <dbReference type="ARBA" id="ARBA00022679"/>
    </source>
</evidence>
<dbReference type="SUPFAM" id="SSF54675">
    <property type="entry name" value="Nicotinate/Quinolinate PRTase N-terminal domain-like"/>
    <property type="match status" value="1"/>
</dbReference>
<evidence type="ECO:0000256" key="5">
    <source>
        <dbReference type="ARBA" id="ARBA00011944"/>
    </source>
</evidence>
<evidence type="ECO:0000256" key="11">
    <source>
        <dbReference type="ARBA" id="ARBA00069173"/>
    </source>
</evidence>
<keyword evidence="6" id="KW-0662">Pyridine nucleotide biosynthesis</keyword>
<evidence type="ECO:0000256" key="7">
    <source>
        <dbReference type="ARBA" id="ARBA00022676"/>
    </source>
</evidence>
<comment type="similarity">
    <text evidence="3">Belongs to the NadC/ModD family.</text>
</comment>
<evidence type="ECO:0000256" key="9">
    <source>
        <dbReference type="ARBA" id="ARBA00033102"/>
    </source>
</evidence>